<dbReference type="InterPro" id="IPR001789">
    <property type="entry name" value="Sig_transdc_resp-reg_receiver"/>
</dbReference>
<dbReference type="PROSITE" id="PS51755">
    <property type="entry name" value="OMPR_PHOB"/>
    <property type="match status" value="1"/>
</dbReference>
<dbReference type="Pfam" id="PF00072">
    <property type="entry name" value="Response_reg"/>
    <property type="match status" value="1"/>
</dbReference>
<evidence type="ECO:0000256" key="5">
    <source>
        <dbReference type="ARBA" id="ARBA00023163"/>
    </source>
</evidence>
<keyword evidence="5" id="KW-0804">Transcription</keyword>
<dbReference type="InterPro" id="IPR016032">
    <property type="entry name" value="Sig_transdc_resp-reg_C-effctor"/>
</dbReference>
<evidence type="ECO:0000256" key="4">
    <source>
        <dbReference type="ARBA" id="ARBA00023125"/>
    </source>
</evidence>
<dbReference type="InterPro" id="IPR039420">
    <property type="entry name" value="WalR-like"/>
</dbReference>
<feature type="modified residue" description="4-aspartylphosphate" evidence="6">
    <location>
        <position position="58"/>
    </location>
</feature>
<dbReference type="SMART" id="SM00448">
    <property type="entry name" value="REC"/>
    <property type="match status" value="1"/>
</dbReference>
<dbReference type="InterPro" id="IPR036388">
    <property type="entry name" value="WH-like_DNA-bd_sf"/>
</dbReference>
<organism evidence="10 11">
    <name type="scientific">Halobacteriovorax vibrionivorans</name>
    <dbReference type="NCBI Taxonomy" id="2152716"/>
    <lineage>
        <taxon>Bacteria</taxon>
        <taxon>Pseudomonadati</taxon>
        <taxon>Bdellovibrionota</taxon>
        <taxon>Bacteriovoracia</taxon>
        <taxon>Bacteriovoracales</taxon>
        <taxon>Halobacteriovoraceae</taxon>
        <taxon>Halobacteriovorax</taxon>
    </lineage>
</organism>
<dbReference type="SUPFAM" id="SSF52172">
    <property type="entry name" value="CheY-like"/>
    <property type="match status" value="1"/>
</dbReference>
<name>A0ABY0ICK4_9BACT</name>
<keyword evidence="2" id="KW-0902">Two-component regulatory system</keyword>
<feature type="DNA-binding region" description="OmpR/PhoB-type" evidence="7">
    <location>
        <begin position="134"/>
        <end position="230"/>
    </location>
</feature>
<gene>
    <name evidence="10" type="ORF">DAY19_11925</name>
</gene>
<evidence type="ECO:0000256" key="3">
    <source>
        <dbReference type="ARBA" id="ARBA00023015"/>
    </source>
</evidence>
<evidence type="ECO:0000313" key="10">
    <source>
        <dbReference type="EMBL" id="RZF20687.1"/>
    </source>
</evidence>
<evidence type="ECO:0000256" key="6">
    <source>
        <dbReference type="PROSITE-ProRule" id="PRU00169"/>
    </source>
</evidence>
<comment type="caution">
    <text evidence="10">The sequence shown here is derived from an EMBL/GenBank/DDBJ whole genome shotgun (WGS) entry which is preliminary data.</text>
</comment>
<proteinExistence type="predicted"/>
<dbReference type="PANTHER" id="PTHR48111">
    <property type="entry name" value="REGULATOR OF RPOS"/>
    <property type="match status" value="1"/>
</dbReference>
<keyword evidence="3" id="KW-0805">Transcription regulation</keyword>
<reference evidence="11" key="1">
    <citation type="journal article" date="2019" name="Int. J. Syst. Evol. Microbiol.">
        <title>Halobacteriovorax valvorus sp. nov., a novel prokaryotic predator isolated from coastal seawater of China.</title>
        <authorList>
            <person name="Chen M.-X."/>
        </authorList>
    </citation>
    <scope>NUCLEOTIDE SEQUENCE [LARGE SCALE GENOMIC DNA]</scope>
    <source>
        <strain evidence="11">BL9</strain>
    </source>
</reference>
<evidence type="ECO:0000313" key="11">
    <source>
        <dbReference type="Proteomes" id="UP000443582"/>
    </source>
</evidence>
<dbReference type="PROSITE" id="PS50110">
    <property type="entry name" value="RESPONSE_REGULATORY"/>
    <property type="match status" value="1"/>
</dbReference>
<dbReference type="Proteomes" id="UP000443582">
    <property type="component" value="Unassembled WGS sequence"/>
</dbReference>
<dbReference type="PANTHER" id="PTHR48111:SF1">
    <property type="entry name" value="TWO-COMPONENT RESPONSE REGULATOR ORR33"/>
    <property type="match status" value="1"/>
</dbReference>
<accession>A0ABY0ICK4</accession>
<dbReference type="Pfam" id="PF00486">
    <property type="entry name" value="Trans_reg_C"/>
    <property type="match status" value="1"/>
</dbReference>
<keyword evidence="11" id="KW-1185">Reference proteome</keyword>
<dbReference type="CDD" id="cd00383">
    <property type="entry name" value="trans_reg_C"/>
    <property type="match status" value="1"/>
</dbReference>
<dbReference type="Gene3D" id="3.40.50.2300">
    <property type="match status" value="1"/>
</dbReference>
<dbReference type="SUPFAM" id="SSF46894">
    <property type="entry name" value="C-terminal effector domain of the bipartite response regulators"/>
    <property type="match status" value="1"/>
</dbReference>
<evidence type="ECO:0000259" key="8">
    <source>
        <dbReference type="PROSITE" id="PS50110"/>
    </source>
</evidence>
<keyword evidence="4 7" id="KW-0238">DNA-binding</keyword>
<feature type="domain" description="OmpR/PhoB-type" evidence="9">
    <location>
        <begin position="134"/>
        <end position="230"/>
    </location>
</feature>
<protein>
    <submittedName>
        <fullName evidence="10">Response regulator transcription factor</fullName>
    </submittedName>
</protein>
<evidence type="ECO:0000256" key="2">
    <source>
        <dbReference type="ARBA" id="ARBA00023012"/>
    </source>
</evidence>
<sequence length="233" mass="26799">MNIKELFMKKILIIDDDQEIRDLLRALLESNYNIIDASNQDEAIAIAWQEKPDLILLDILLQNESGFEICSQLKMNEELKDVPIVFISSKNNVNTRVTGYQLGGINFISKPFEPSEVKSIINTTLKSVNNENAMEVINYRDIALNVPSQEVKIKGHRIHFTSSEFKIIHLLLKNEQNVLAREKILNHIAPDNHKVNDRMIDTYISSIRKKIKDSNYIIRSVYGEGYKIQEISA</sequence>
<dbReference type="EMBL" id="QDKL01000003">
    <property type="protein sequence ID" value="RZF20687.1"/>
    <property type="molecule type" value="Genomic_DNA"/>
</dbReference>
<evidence type="ECO:0000256" key="7">
    <source>
        <dbReference type="PROSITE-ProRule" id="PRU01091"/>
    </source>
</evidence>
<dbReference type="Gene3D" id="1.10.10.10">
    <property type="entry name" value="Winged helix-like DNA-binding domain superfamily/Winged helix DNA-binding domain"/>
    <property type="match status" value="1"/>
</dbReference>
<dbReference type="InterPro" id="IPR011006">
    <property type="entry name" value="CheY-like_superfamily"/>
</dbReference>
<evidence type="ECO:0000256" key="1">
    <source>
        <dbReference type="ARBA" id="ARBA00022553"/>
    </source>
</evidence>
<feature type="domain" description="Response regulatory" evidence="8">
    <location>
        <begin position="10"/>
        <end position="125"/>
    </location>
</feature>
<dbReference type="SMART" id="SM00862">
    <property type="entry name" value="Trans_reg_C"/>
    <property type="match status" value="1"/>
</dbReference>
<keyword evidence="1 6" id="KW-0597">Phosphoprotein</keyword>
<dbReference type="InterPro" id="IPR001867">
    <property type="entry name" value="OmpR/PhoB-type_DNA-bd"/>
</dbReference>
<evidence type="ECO:0000259" key="9">
    <source>
        <dbReference type="PROSITE" id="PS51755"/>
    </source>
</evidence>